<dbReference type="InterPro" id="IPR020916">
    <property type="entry name" value="Gln_gamma-glutamylTfrase_bac"/>
</dbReference>
<gene>
    <name evidence="4" type="ORF">NC661_03705</name>
</gene>
<dbReference type="GO" id="GO:0030435">
    <property type="term" value="P:sporulation resulting in formation of a cellular spore"/>
    <property type="evidence" value="ECO:0007669"/>
    <property type="project" value="UniProtKB-KW"/>
</dbReference>
<dbReference type="Proteomes" id="UP001145072">
    <property type="component" value="Unassembled WGS sequence"/>
</dbReference>
<evidence type="ECO:0000256" key="3">
    <source>
        <dbReference type="ARBA" id="ARBA00023315"/>
    </source>
</evidence>
<dbReference type="AlphaFoldDB" id="A0A9X3WJH3"/>
<sequence>MTDSWNLGSMERIIIEKMHNSPGLYSFPSMDAFLFDINVRKNMIESAEKMNQSQAVFTIFEYARCNPDYWYLTAQGGFQLHPNRKPSQAILDIFNNSFLYAFECATACVIIFYHALLHRIGEEKFNELFPQLYLYSWHTEPNLGLYTFYSDHYIPSDVVYIKNPDYNPSTPWFRGLNAVALTSGQFYSHGFGIKSHKEIIDILNQNRSPGSDRTAYVTNLVTRISSESISMTRTINNAFIPIVVHHNKSSISCKRYISYLQKMISS</sequence>
<reference evidence="4" key="1">
    <citation type="submission" date="2022-06" db="EMBL/GenBank/DDBJ databases">
        <title>Aquibacillus sp. a new bacterium isolated from soil saline samples.</title>
        <authorList>
            <person name="Galisteo C."/>
            <person name="De La Haba R."/>
            <person name="Sanchez-Porro C."/>
            <person name="Ventosa A."/>
        </authorList>
    </citation>
    <scope>NUCLEOTIDE SEQUENCE</scope>
    <source>
        <strain evidence="4">JCM 12387</strain>
    </source>
</reference>
<name>A0A9X3WJH3_9BACI</name>
<keyword evidence="1 4" id="KW-0808">Transferase</keyword>
<dbReference type="NCBIfam" id="NF002869">
    <property type="entry name" value="PRK03187.1"/>
    <property type="match status" value="1"/>
</dbReference>
<evidence type="ECO:0000256" key="2">
    <source>
        <dbReference type="ARBA" id="ARBA00022969"/>
    </source>
</evidence>
<protein>
    <submittedName>
        <fullName evidence="4">Protein-glutamine gamma-glutamyltransferase</fullName>
        <ecNumber evidence="4">2.3.2.13</ecNumber>
    </submittedName>
</protein>
<keyword evidence="3 4" id="KW-0012">Acyltransferase</keyword>
<keyword evidence="5" id="KW-1185">Reference proteome</keyword>
<evidence type="ECO:0000256" key="1">
    <source>
        <dbReference type="ARBA" id="ARBA00022679"/>
    </source>
</evidence>
<keyword evidence="2" id="KW-0749">Sporulation</keyword>
<dbReference type="EC" id="2.3.2.13" evidence="4"/>
<dbReference type="HAMAP" id="MF_00727">
    <property type="entry name" value="Tgl"/>
    <property type="match status" value="1"/>
</dbReference>
<dbReference type="GO" id="GO:0003810">
    <property type="term" value="F:protein-glutamine gamma-glutamyltransferase activity"/>
    <property type="evidence" value="ECO:0007669"/>
    <property type="project" value="UniProtKB-EC"/>
</dbReference>
<proteinExistence type="inferred from homology"/>
<evidence type="ECO:0000313" key="4">
    <source>
        <dbReference type="EMBL" id="MDC3419466.1"/>
    </source>
</evidence>
<organism evidence="4 5">
    <name type="scientific">Aquibacillus koreensis</name>
    <dbReference type="NCBI Taxonomy" id="279446"/>
    <lineage>
        <taxon>Bacteria</taxon>
        <taxon>Bacillati</taxon>
        <taxon>Bacillota</taxon>
        <taxon>Bacilli</taxon>
        <taxon>Bacillales</taxon>
        <taxon>Bacillaceae</taxon>
        <taxon>Aquibacillus</taxon>
    </lineage>
</organism>
<dbReference type="EMBL" id="JAMQJZ010000002">
    <property type="protein sequence ID" value="MDC3419466.1"/>
    <property type="molecule type" value="Genomic_DNA"/>
</dbReference>
<evidence type="ECO:0000313" key="5">
    <source>
        <dbReference type="Proteomes" id="UP001145072"/>
    </source>
</evidence>
<accession>A0A9X3WJH3</accession>
<comment type="caution">
    <text evidence="4">The sequence shown here is derived from an EMBL/GenBank/DDBJ whole genome shotgun (WGS) entry which is preliminary data.</text>
</comment>
<dbReference type="Pfam" id="PF20085">
    <property type="entry name" value="TGL"/>
    <property type="match status" value="1"/>
</dbReference>